<keyword evidence="2" id="KW-1185">Reference proteome</keyword>
<dbReference type="Gramene" id="Mp4g15100.1">
    <property type="protein sequence ID" value="Mp4g15100.1.cds"/>
    <property type="gene ID" value="Mp4g15100"/>
</dbReference>
<dbReference type="OMA" id="WADSSRI"/>
<dbReference type="Proteomes" id="UP000244005">
    <property type="component" value="Unassembled WGS sequence"/>
</dbReference>
<dbReference type="EMBL" id="KZ772791">
    <property type="protein sequence ID" value="PTQ30830.1"/>
    <property type="molecule type" value="Genomic_DNA"/>
</dbReference>
<organism evidence="1 2">
    <name type="scientific">Marchantia polymorpha</name>
    <name type="common">Common liverwort</name>
    <name type="synonym">Marchantia aquatica</name>
    <dbReference type="NCBI Taxonomy" id="3197"/>
    <lineage>
        <taxon>Eukaryota</taxon>
        <taxon>Viridiplantae</taxon>
        <taxon>Streptophyta</taxon>
        <taxon>Embryophyta</taxon>
        <taxon>Marchantiophyta</taxon>
        <taxon>Marchantiopsida</taxon>
        <taxon>Marchantiidae</taxon>
        <taxon>Marchantiales</taxon>
        <taxon>Marchantiaceae</taxon>
        <taxon>Marchantia</taxon>
    </lineage>
</organism>
<protein>
    <submittedName>
        <fullName evidence="1">Uncharacterized protein</fullName>
    </submittedName>
</protein>
<name>A0A2R6WAE8_MARPO</name>
<dbReference type="AlphaFoldDB" id="A0A2R6WAE8"/>
<proteinExistence type="predicted"/>
<gene>
    <name evidence="1" type="ORF">MARPO_0119s0033</name>
</gene>
<accession>A0A2R6WAE8</accession>
<sequence>MALAPGLILSAFGGGKEDIGSIVSTFNWSKCNVRSSHSDEYLHTNLAPSYGDLTSDSVKALDENLKIMIAGTLITIGKLADKSWKSILSTMMQHELLEPFHKEVARSDKLIKESSSDFKFDGSPDALIVREVKSWFSKLIDDEDVLNQTKIDINTLAKIVAQSGAAVDSFEAFWVKHEKHEQTLVDIGVLRFPDLEHPYFKLYRIKLTAWADSSRILFHQEDRNGITGEFNSRKFRPRESIMRELTKETREKARLRAESLFD</sequence>
<dbReference type="OrthoDB" id="1917606at2759"/>
<evidence type="ECO:0000313" key="1">
    <source>
        <dbReference type="EMBL" id="PTQ30830.1"/>
    </source>
</evidence>
<reference evidence="2" key="1">
    <citation type="journal article" date="2017" name="Cell">
        <title>Insights into land plant evolution garnered from the Marchantia polymorpha genome.</title>
        <authorList>
            <person name="Bowman J.L."/>
            <person name="Kohchi T."/>
            <person name="Yamato K.T."/>
            <person name="Jenkins J."/>
            <person name="Shu S."/>
            <person name="Ishizaki K."/>
            <person name="Yamaoka S."/>
            <person name="Nishihama R."/>
            <person name="Nakamura Y."/>
            <person name="Berger F."/>
            <person name="Adam C."/>
            <person name="Aki S.S."/>
            <person name="Althoff F."/>
            <person name="Araki T."/>
            <person name="Arteaga-Vazquez M.A."/>
            <person name="Balasubrmanian S."/>
            <person name="Barry K."/>
            <person name="Bauer D."/>
            <person name="Boehm C.R."/>
            <person name="Briginshaw L."/>
            <person name="Caballero-Perez J."/>
            <person name="Catarino B."/>
            <person name="Chen F."/>
            <person name="Chiyoda S."/>
            <person name="Chovatia M."/>
            <person name="Davies K.M."/>
            <person name="Delmans M."/>
            <person name="Demura T."/>
            <person name="Dierschke T."/>
            <person name="Dolan L."/>
            <person name="Dorantes-Acosta A.E."/>
            <person name="Eklund D.M."/>
            <person name="Florent S.N."/>
            <person name="Flores-Sandoval E."/>
            <person name="Fujiyama A."/>
            <person name="Fukuzawa H."/>
            <person name="Galik B."/>
            <person name="Grimanelli D."/>
            <person name="Grimwood J."/>
            <person name="Grossniklaus U."/>
            <person name="Hamada T."/>
            <person name="Haseloff J."/>
            <person name="Hetherington A.J."/>
            <person name="Higo A."/>
            <person name="Hirakawa Y."/>
            <person name="Hundley H.N."/>
            <person name="Ikeda Y."/>
            <person name="Inoue K."/>
            <person name="Inoue S.I."/>
            <person name="Ishida S."/>
            <person name="Jia Q."/>
            <person name="Kakita M."/>
            <person name="Kanazawa T."/>
            <person name="Kawai Y."/>
            <person name="Kawashima T."/>
            <person name="Kennedy M."/>
            <person name="Kinose K."/>
            <person name="Kinoshita T."/>
            <person name="Kohara Y."/>
            <person name="Koide E."/>
            <person name="Komatsu K."/>
            <person name="Kopischke S."/>
            <person name="Kubo M."/>
            <person name="Kyozuka J."/>
            <person name="Lagercrantz U."/>
            <person name="Lin S.S."/>
            <person name="Lindquist E."/>
            <person name="Lipzen A.M."/>
            <person name="Lu C.W."/>
            <person name="De Luna E."/>
            <person name="Martienssen R.A."/>
            <person name="Minamino N."/>
            <person name="Mizutani M."/>
            <person name="Mizutani M."/>
            <person name="Mochizuki N."/>
            <person name="Monte I."/>
            <person name="Mosher R."/>
            <person name="Nagasaki H."/>
            <person name="Nakagami H."/>
            <person name="Naramoto S."/>
            <person name="Nishitani K."/>
            <person name="Ohtani M."/>
            <person name="Okamoto T."/>
            <person name="Okumura M."/>
            <person name="Phillips J."/>
            <person name="Pollak B."/>
            <person name="Reinders A."/>
            <person name="Rovekamp M."/>
            <person name="Sano R."/>
            <person name="Sawa S."/>
            <person name="Schmid M.W."/>
            <person name="Shirakawa M."/>
            <person name="Solano R."/>
            <person name="Spunde A."/>
            <person name="Suetsugu N."/>
            <person name="Sugano S."/>
            <person name="Sugiyama A."/>
            <person name="Sun R."/>
            <person name="Suzuki Y."/>
            <person name="Takenaka M."/>
            <person name="Takezawa D."/>
            <person name="Tomogane H."/>
            <person name="Tsuzuki M."/>
            <person name="Ueda T."/>
            <person name="Umeda M."/>
            <person name="Ward J.M."/>
            <person name="Watanabe Y."/>
            <person name="Yazaki K."/>
            <person name="Yokoyama R."/>
            <person name="Yoshitake Y."/>
            <person name="Yotsui I."/>
            <person name="Zachgo S."/>
            <person name="Schmutz J."/>
        </authorList>
    </citation>
    <scope>NUCLEOTIDE SEQUENCE [LARGE SCALE GENOMIC DNA]</scope>
    <source>
        <strain evidence="2">Tak-1</strain>
    </source>
</reference>
<evidence type="ECO:0000313" key="2">
    <source>
        <dbReference type="Proteomes" id="UP000244005"/>
    </source>
</evidence>